<comment type="caution">
    <text evidence="2">The sequence shown here is derived from an EMBL/GenBank/DDBJ whole genome shotgun (WGS) entry which is preliminary data.</text>
</comment>
<evidence type="ECO:0000313" key="3">
    <source>
        <dbReference type="Proteomes" id="UP000265955"/>
    </source>
</evidence>
<keyword evidence="3" id="KW-1185">Reference proteome</keyword>
<dbReference type="RefSeq" id="WP_119771715.1">
    <property type="nucleotide sequence ID" value="NZ_QYUO01000003.1"/>
</dbReference>
<reference evidence="3" key="1">
    <citation type="submission" date="2018-09" db="EMBL/GenBank/DDBJ databases">
        <authorList>
            <person name="Zhu H."/>
        </authorList>
    </citation>
    <scope>NUCLEOTIDE SEQUENCE [LARGE SCALE GENOMIC DNA]</scope>
    <source>
        <strain evidence="3">K1R23-30</strain>
    </source>
</reference>
<protein>
    <submittedName>
        <fullName evidence="2">Transporter</fullName>
    </submittedName>
</protein>
<gene>
    <name evidence="2" type="ORF">D3871_24345</name>
</gene>
<accession>A0A3A3FFI9</accession>
<keyword evidence="1" id="KW-0732">Signal</keyword>
<dbReference type="Proteomes" id="UP000265955">
    <property type="component" value="Unassembled WGS sequence"/>
</dbReference>
<sequence length="250" mass="26633">MKKLTLLAAVLLSQAALAESNVTLKTGYDYTTGKYGTNTDTEITAIPFIGTYETGNWTLKASIPYVRITGSDNVVAGVGAVRQTSATVRTDSGMGDLATSATYSFMIDPKSQFGIDVTAKIKFGTADSDKGLGTGENDYWILIDPYTKMGNVTWFGGIGYGMLGSSETLKLNDVVSANAGLSYKLDQQASVGAMLDYRSRSTDIGFAQRELTGFYSRKLGGGYKLQAYATKGFSDGSPDWGGGVNIAYNF</sequence>
<name>A0A3A3FFI9_9BURK</name>
<feature type="signal peptide" evidence="1">
    <location>
        <begin position="1"/>
        <end position="18"/>
    </location>
</feature>
<evidence type="ECO:0000256" key="1">
    <source>
        <dbReference type="SAM" id="SignalP"/>
    </source>
</evidence>
<organism evidence="2 3">
    <name type="scientific">Noviherbaspirillum saxi</name>
    <dbReference type="NCBI Taxonomy" id="2320863"/>
    <lineage>
        <taxon>Bacteria</taxon>
        <taxon>Pseudomonadati</taxon>
        <taxon>Pseudomonadota</taxon>
        <taxon>Betaproteobacteria</taxon>
        <taxon>Burkholderiales</taxon>
        <taxon>Oxalobacteraceae</taxon>
        <taxon>Noviherbaspirillum</taxon>
    </lineage>
</organism>
<evidence type="ECO:0000313" key="2">
    <source>
        <dbReference type="EMBL" id="RJF91817.1"/>
    </source>
</evidence>
<proteinExistence type="predicted"/>
<dbReference type="AlphaFoldDB" id="A0A3A3FFI9"/>
<dbReference type="OrthoDB" id="194048at2"/>
<feature type="chain" id="PRO_5017311168" evidence="1">
    <location>
        <begin position="19"/>
        <end position="250"/>
    </location>
</feature>
<dbReference type="EMBL" id="QYUO01000003">
    <property type="protein sequence ID" value="RJF91817.1"/>
    <property type="molecule type" value="Genomic_DNA"/>
</dbReference>